<evidence type="ECO:0000313" key="2">
    <source>
        <dbReference type="Proteomes" id="UP000003477"/>
    </source>
</evidence>
<dbReference type="AlphaFoldDB" id="G5J2V6"/>
<gene>
    <name evidence="1" type="ORF">CWATWH0003_1838</name>
</gene>
<dbReference type="EMBL" id="AESD01000281">
    <property type="protein sequence ID" value="EHJ13473.1"/>
    <property type="molecule type" value="Genomic_DNA"/>
</dbReference>
<dbReference type="GeneID" id="88765587"/>
<dbReference type="PATRIC" id="fig|423471.3.peg.1722"/>
<evidence type="ECO:0000313" key="1">
    <source>
        <dbReference type="EMBL" id="EHJ13473.1"/>
    </source>
</evidence>
<comment type="caution">
    <text evidence="1">The sequence shown here is derived from an EMBL/GenBank/DDBJ whole genome shotgun (WGS) entry which is preliminary data.</text>
</comment>
<evidence type="ECO:0008006" key="3">
    <source>
        <dbReference type="Google" id="ProtNLM"/>
    </source>
</evidence>
<accession>G5J2V6</accession>
<organism evidence="1 2">
    <name type="scientific">Crocosphaera watsonii WH 0003</name>
    <dbReference type="NCBI Taxonomy" id="423471"/>
    <lineage>
        <taxon>Bacteria</taxon>
        <taxon>Bacillati</taxon>
        <taxon>Cyanobacteriota</taxon>
        <taxon>Cyanophyceae</taxon>
        <taxon>Oscillatoriophycideae</taxon>
        <taxon>Chroococcales</taxon>
        <taxon>Aphanothecaceae</taxon>
        <taxon>Crocosphaera</taxon>
    </lineage>
</organism>
<dbReference type="InterPro" id="IPR020325">
    <property type="entry name" value="Uncharacterised_16.1kDa"/>
</dbReference>
<dbReference type="Pfam" id="PF10847">
    <property type="entry name" value="DUF2656"/>
    <property type="match status" value="1"/>
</dbReference>
<protein>
    <recommendedName>
        <fullName evidence="3">DUF2656 domain-containing protein</fullName>
    </recommendedName>
</protein>
<dbReference type="RefSeq" id="WP_007304771.1">
    <property type="nucleotide sequence ID" value="NZ_AESD01000281.1"/>
</dbReference>
<reference evidence="1 2" key="1">
    <citation type="journal article" date="2011" name="Front. Microbiol.">
        <title>Two Strains of Crocosphaera watsonii with Highly Conserved Genomes are Distinguished by Strain-Specific Features.</title>
        <authorList>
            <person name="Bench S.R."/>
            <person name="Ilikchyan I.N."/>
            <person name="Tripp H.J."/>
            <person name="Zehr J.P."/>
        </authorList>
    </citation>
    <scope>NUCLEOTIDE SEQUENCE [LARGE SCALE GENOMIC DNA]</scope>
    <source>
        <strain evidence="1 2">WH 0003</strain>
    </source>
</reference>
<dbReference type="Proteomes" id="UP000003477">
    <property type="component" value="Unassembled WGS sequence"/>
</dbReference>
<name>G5J2V6_CROWT</name>
<proteinExistence type="predicted"/>
<sequence>MSEIETGRMLLSHNFDISNDIFPELSLQEFTQVFIDGLSQYDGVKCRQVNHPHWMVEILFPKNSFSPPQIGEICADALVSKRMSHKNKDDSFPDILLLAGVKTTPPLSNSPDTLQTGEWGVDVVETASAERFLNELGWEEKTAGKTIDDVFRVERLKS</sequence>